<evidence type="ECO:0000313" key="8">
    <source>
        <dbReference type="EMBL" id="ALC82336.1"/>
    </source>
</evidence>
<gene>
    <name evidence="8" type="ORF">AM592_12645</name>
</gene>
<feature type="domain" description="Thioredoxin" evidence="7">
    <location>
        <begin position="37"/>
        <end position="179"/>
    </location>
</feature>
<dbReference type="Pfam" id="PF13462">
    <property type="entry name" value="Thioredoxin_4"/>
    <property type="match status" value="1"/>
</dbReference>
<dbReference type="InterPro" id="IPR013766">
    <property type="entry name" value="Thioredoxin_domain"/>
</dbReference>
<dbReference type="RefSeq" id="WP_053604122.1">
    <property type="nucleotide sequence ID" value="NZ_CP012600.1"/>
</dbReference>
<name>A0A0M3RA05_9BACI</name>
<evidence type="ECO:0000313" key="9">
    <source>
        <dbReference type="Proteomes" id="UP000067625"/>
    </source>
</evidence>
<proteinExistence type="inferred from homology"/>
<protein>
    <submittedName>
        <fullName evidence="8">Dihydroneopterin aldolase</fullName>
    </submittedName>
</protein>
<feature type="transmembrane region" description="Helical" evidence="6">
    <location>
        <begin position="12"/>
        <end position="33"/>
    </location>
</feature>
<evidence type="ECO:0000256" key="6">
    <source>
        <dbReference type="SAM" id="Phobius"/>
    </source>
</evidence>
<dbReference type="PANTHER" id="PTHR13887">
    <property type="entry name" value="GLUTATHIONE S-TRANSFERASE KAPPA"/>
    <property type="match status" value="1"/>
</dbReference>
<keyword evidence="4" id="KW-1015">Disulfide bond</keyword>
<dbReference type="PATRIC" id="fig|1441095.3.peg.2774"/>
<keyword evidence="2" id="KW-0732">Signal</keyword>
<reference evidence="9" key="1">
    <citation type="submission" date="2015-08" db="EMBL/GenBank/DDBJ databases">
        <title>Genome sequencing project for genomic taxonomy and phylogenomics of Bacillus-like bacteria.</title>
        <authorList>
            <person name="Liu B."/>
            <person name="Wang J."/>
            <person name="Zhu Y."/>
            <person name="Liu G."/>
            <person name="Chen Q."/>
            <person name="Chen Z."/>
            <person name="Lan J."/>
            <person name="Che J."/>
            <person name="Ge C."/>
            <person name="Shi H."/>
            <person name="Pan Z."/>
            <person name="Liu X."/>
        </authorList>
    </citation>
    <scope>NUCLEOTIDE SEQUENCE [LARGE SCALE GENOMIC DNA]</scope>
    <source>
        <strain evidence="9">FJAT-4402</strain>
    </source>
</reference>
<evidence type="ECO:0000259" key="7">
    <source>
        <dbReference type="PROSITE" id="PS51352"/>
    </source>
</evidence>
<dbReference type="SUPFAM" id="SSF52833">
    <property type="entry name" value="Thioredoxin-like"/>
    <property type="match status" value="1"/>
</dbReference>
<dbReference type="Proteomes" id="UP000067625">
    <property type="component" value="Chromosome"/>
</dbReference>
<dbReference type="PROSITE" id="PS51352">
    <property type="entry name" value="THIOREDOXIN_2"/>
    <property type="match status" value="1"/>
</dbReference>
<evidence type="ECO:0000256" key="3">
    <source>
        <dbReference type="ARBA" id="ARBA00023002"/>
    </source>
</evidence>
<keyword evidence="6" id="KW-0812">Transmembrane</keyword>
<sequence length="229" mass="25400">MSKKQLAKKQSPLKIAVIITLTLFVLIVALVVIKNSGSEDGEAGSFDTPPSLEGQPVMGEESAPVTVTVFGDYMCPSCKAWEMDIFPQLEKDYITTGDVKLSAVNVLFHGQDSETAALASEQVLAEDPKSFWDFHHKVFESQAEHGEKWVTPNKMAEIAEETTSVDPDELVDKLSAKTFAEQLQTDTELYKKYNVQSTPTIMINGKTVNEVFDYNKIKEMIDEELGNAK</sequence>
<keyword evidence="9" id="KW-1185">Reference proteome</keyword>
<evidence type="ECO:0000256" key="1">
    <source>
        <dbReference type="ARBA" id="ARBA00005791"/>
    </source>
</evidence>
<dbReference type="InterPro" id="IPR012336">
    <property type="entry name" value="Thioredoxin-like_fold"/>
</dbReference>
<dbReference type="PANTHER" id="PTHR13887:SF14">
    <property type="entry name" value="DISULFIDE BOND FORMATION PROTEIN D"/>
    <property type="match status" value="1"/>
</dbReference>
<dbReference type="AlphaFoldDB" id="A0A0M3RA05"/>
<keyword evidence="3" id="KW-0560">Oxidoreductase</keyword>
<dbReference type="EMBL" id="CP012600">
    <property type="protein sequence ID" value="ALC82336.1"/>
    <property type="molecule type" value="Genomic_DNA"/>
</dbReference>
<dbReference type="STRING" id="1441095.AM592_12645"/>
<evidence type="ECO:0000256" key="4">
    <source>
        <dbReference type="ARBA" id="ARBA00023157"/>
    </source>
</evidence>
<evidence type="ECO:0000256" key="2">
    <source>
        <dbReference type="ARBA" id="ARBA00022729"/>
    </source>
</evidence>
<keyword evidence="6" id="KW-0472">Membrane</keyword>
<evidence type="ECO:0000256" key="5">
    <source>
        <dbReference type="ARBA" id="ARBA00023284"/>
    </source>
</evidence>
<accession>A0A0M3RA05</accession>
<keyword evidence="5" id="KW-0676">Redox-active center</keyword>
<reference evidence="8 9" key="2">
    <citation type="journal article" date="2016" name="Int. J. Syst. Evol. Microbiol.">
        <title>Bacillus gobiensis sp. nov., isolated from a soil sample.</title>
        <authorList>
            <person name="Liu B."/>
            <person name="Liu G.H."/>
            <person name="Cetin S."/>
            <person name="Schumann P."/>
            <person name="Pan Z.Z."/>
            <person name="Chen Q.Q."/>
        </authorList>
    </citation>
    <scope>NUCLEOTIDE SEQUENCE [LARGE SCALE GENOMIC DNA]</scope>
    <source>
        <strain evidence="8 9">FJAT-4402</strain>
    </source>
</reference>
<comment type="similarity">
    <text evidence="1">Belongs to the thioredoxin family. DsbA subfamily.</text>
</comment>
<dbReference type="GO" id="GO:0016491">
    <property type="term" value="F:oxidoreductase activity"/>
    <property type="evidence" value="ECO:0007669"/>
    <property type="project" value="UniProtKB-KW"/>
</dbReference>
<dbReference type="Gene3D" id="3.40.30.10">
    <property type="entry name" value="Glutaredoxin"/>
    <property type="match status" value="1"/>
</dbReference>
<organism evidence="8 9">
    <name type="scientific">Bacillus gobiensis</name>
    <dbReference type="NCBI Taxonomy" id="1441095"/>
    <lineage>
        <taxon>Bacteria</taxon>
        <taxon>Bacillati</taxon>
        <taxon>Bacillota</taxon>
        <taxon>Bacilli</taxon>
        <taxon>Bacillales</taxon>
        <taxon>Bacillaceae</taxon>
        <taxon>Bacillus</taxon>
    </lineage>
</organism>
<keyword evidence="6" id="KW-1133">Transmembrane helix</keyword>
<dbReference type="OrthoDB" id="117402at2"/>
<dbReference type="InterPro" id="IPR036249">
    <property type="entry name" value="Thioredoxin-like_sf"/>
</dbReference>